<dbReference type="EMBL" id="JACYCD010000214">
    <property type="protein sequence ID" value="KAF8700593.1"/>
    <property type="molecule type" value="Genomic_DNA"/>
</dbReference>
<evidence type="ECO:0000259" key="10">
    <source>
        <dbReference type="PROSITE" id="PS00498"/>
    </source>
</evidence>
<dbReference type="CDD" id="cd00883">
    <property type="entry name" value="beta_CA_cladeA"/>
    <property type="match status" value="1"/>
</dbReference>
<protein>
    <recommendedName>
        <fullName evidence="2">carbonic anhydrase</fullName>
        <ecNumber evidence="2">4.2.1.1</ecNumber>
    </recommendedName>
</protein>
<dbReference type="AlphaFoldDB" id="A0A8H7LVB4"/>
<evidence type="ECO:0000313" key="11">
    <source>
        <dbReference type="EMBL" id="KAF8700593.1"/>
    </source>
</evidence>
<comment type="similarity">
    <text evidence="1">Belongs to the beta-class carbonic anhydrase family.</text>
</comment>
<feature type="binding site" evidence="7">
    <location>
        <position position="595"/>
    </location>
    <ligand>
        <name>Zn(2+)</name>
        <dbReference type="ChEBI" id="CHEBI:29105"/>
    </ligand>
</feature>
<dbReference type="PRINTS" id="PR00092">
    <property type="entry name" value="TYROSINASE"/>
</dbReference>
<dbReference type="SMART" id="SM00947">
    <property type="entry name" value="Pro_CA"/>
    <property type="match status" value="1"/>
</dbReference>
<comment type="catalytic activity">
    <reaction evidence="6">
        <text>hydrogencarbonate + H(+) = CO2 + H2O</text>
        <dbReference type="Rhea" id="RHEA:10748"/>
        <dbReference type="ChEBI" id="CHEBI:15377"/>
        <dbReference type="ChEBI" id="CHEBI:15378"/>
        <dbReference type="ChEBI" id="CHEBI:16526"/>
        <dbReference type="ChEBI" id="CHEBI:17544"/>
        <dbReference type="EC" id="4.2.1.1"/>
    </reaction>
</comment>
<feature type="binding site" evidence="7">
    <location>
        <position position="654"/>
    </location>
    <ligand>
        <name>Zn(2+)</name>
        <dbReference type="ChEBI" id="CHEBI:29105"/>
    </ligand>
</feature>
<keyword evidence="4 7" id="KW-0862">Zinc</keyword>
<feature type="compositionally biased region" description="Polar residues" evidence="8">
    <location>
        <begin position="519"/>
        <end position="535"/>
    </location>
</feature>
<evidence type="ECO:0000256" key="1">
    <source>
        <dbReference type="ARBA" id="ARBA00006217"/>
    </source>
</evidence>
<dbReference type="InterPro" id="IPR001765">
    <property type="entry name" value="Carbonic_anhydrase"/>
</dbReference>
<feature type="region of interest" description="Disordered" evidence="8">
    <location>
        <begin position="468"/>
        <end position="535"/>
    </location>
</feature>
<dbReference type="Pfam" id="PF00264">
    <property type="entry name" value="Tyrosinase"/>
    <property type="match status" value="1"/>
</dbReference>
<dbReference type="Proteomes" id="UP000602905">
    <property type="component" value="Unassembled WGS sequence"/>
</dbReference>
<dbReference type="EC" id="4.2.1.1" evidence="2"/>
<dbReference type="InterPro" id="IPR008922">
    <property type="entry name" value="Di-copper_centre_dom_sf"/>
</dbReference>
<comment type="caution">
    <text evidence="11">The sequence shown here is derived from an EMBL/GenBank/DDBJ whole genome shotgun (WGS) entry which is preliminary data.</text>
</comment>
<dbReference type="PANTHER" id="PTHR11002">
    <property type="entry name" value="CARBONIC ANHYDRASE"/>
    <property type="match status" value="1"/>
</dbReference>
<dbReference type="Gene3D" id="3.40.1050.10">
    <property type="entry name" value="Carbonic anhydrase"/>
    <property type="match status" value="1"/>
</dbReference>
<feature type="signal peptide" evidence="9">
    <location>
        <begin position="1"/>
        <end position="21"/>
    </location>
</feature>
<comment type="cofactor">
    <cofactor evidence="7">
        <name>Zn(2+)</name>
        <dbReference type="ChEBI" id="CHEBI:29105"/>
    </cofactor>
    <text evidence="7">Binds 1 zinc ion per subunit.</text>
</comment>
<name>A0A8H7LVB4_9AGAM</name>
<evidence type="ECO:0000313" key="12">
    <source>
        <dbReference type="Proteomes" id="UP000602905"/>
    </source>
</evidence>
<dbReference type="Pfam" id="PF00484">
    <property type="entry name" value="Pro_CA"/>
    <property type="match status" value="1"/>
</dbReference>
<keyword evidence="3 7" id="KW-0479">Metal-binding</keyword>
<evidence type="ECO:0000256" key="9">
    <source>
        <dbReference type="SAM" id="SignalP"/>
    </source>
</evidence>
<dbReference type="OrthoDB" id="10248475at2759"/>
<keyword evidence="5" id="KW-0456">Lyase</keyword>
<dbReference type="PROSITE" id="PS00498">
    <property type="entry name" value="TYROSINASE_2"/>
    <property type="match status" value="1"/>
</dbReference>
<feature type="binding site" evidence="7">
    <location>
        <position position="651"/>
    </location>
    <ligand>
        <name>Zn(2+)</name>
        <dbReference type="ChEBI" id="CHEBI:29105"/>
    </ligand>
</feature>
<gene>
    <name evidence="11" type="ORF">RHS03_06617</name>
</gene>
<dbReference type="GO" id="GO:0004089">
    <property type="term" value="F:carbonate dehydratase activity"/>
    <property type="evidence" value="ECO:0007669"/>
    <property type="project" value="UniProtKB-EC"/>
</dbReference>
<evidence type="ECO:0000256" key="5">
    <source>
        <dbReference type="ARBA" id="ARBA00023239"/>
    </source>
</evidence>
<feature type="non-terminal residue" evidence="11">
    <location>
        <position position="763"/>
    </location>
</feature>
<accession>A0A8H7LVB4</accession>
<feature type="binding site" evidence="7">
    <location>
        <position position="597"/>
    </location>
    <ligand>
        <name>Zn(2+)</name>
        <dbReference type="ChEBI" id="CHEBI:29105"/>
    </ligand>
</feature>
<evidence type="ECO:0000256" key="8">
    <source>
        <dbReference type="SAM" id="MobiDB-lite"/>
    </source>
</evidence>
<evidence type="ECO:0000256" key="4">
    <source>
        <dbReference type="ARBA" id="ARBA00022833"/>
    </source>
</evidence>
<dbReference type="Gene3D" id="1.10.1280.10">
    <property type="entry name" value="Di-copper center containing domain from catechol oxidase"/>
    <property type="match status" value="1"/>
</dbReference>
<dbReference type="SUPFAM" id="SSF48056">
    <property type="entry name" value="Di-copper centre-containing domain"/>
    <property type="match status" value="1"/>
</dbReference>
<proteinExistence type="inferred from homology"/>
<dbReference type="GO" id="GO:0008270">
    <property type="term" value="F:zinc ion binding"/>
    <property type="evidence" value="ECO:0007669"/>
    <property type="project" value="InterPro"/>
</dbReference>
<evidence type="ECO:0000256" key="3">
    <source>
        <dbReference type="ARBA" id="ARBA00022723"/>
    </source>
</evidence>
<evidence type="ECO:0000256" key="7">
    <source>
        <dbReference type="PIRSR" id="PIRSR601765-1"/>
    </source>
</evidence>
<organism evidence="11 12">
    <name type="scientific">Rhizoctonia solani</name>
    <dbReference type="NCBI Taxonomy" id="456999"/>
    <lineage>
        <taxon>Eukaryota</taxon>
        <taxon>Fungi</taxon>
        <taxon>Dikarya</taxon>
        <taxon>Basidiomycota</taxon>
        <taxon>Agaricomycotina</taxon>
        <taxon>Agaricomycetes</taxon>
        <taxon>Cantharellales</taxon>
        <taxon>Ceratobasidiaceae</taxon>
        <taxon>Rhizoctonia</taxon>
    </lineage>
</organism>
<reference evidence="11" key="1">
    <citation type="submission" date="2020-09" db="EMBL/GenBank/DDBJ databases">
        <title>Comparative genome analyses of four rice-infecting Rhizoctonia solani isolates reveal extensive enrichment of homogalacturonan modification genes.</title>
        <authorList>
            <person name="Lee D.-Y."/>
            <person name="Jeon J."/>
            <person name="Kim K.-T."/>
            <person name="Cheong K."/>
            <person name="Song H."/>
            <person name="Choi G."/>
            <person name="Ko J."/>
            <person name="Opiyo S.O."/>
            <person name="Zuo S."/>
            <person name="Madhav S."/>
            <person name="Lee Y.-H."/>
            <person name="Wang G.-L."/>
        </authorList>
    </citation>
    <scope>NUCLEOTIDE SEQUENCE</scope>
    <source>
        <strain evidence="11">AG1-IA WGL</strain>
    </source>
</reference>
<dbReference type="GO" id="GO:0071244">
    <property type="term" value="P:cellular response to carbon dioxide"/>
    <property type="evidence" value="ECO:0007669"/>
    <property type="project" value="TreeGrafter"/>
</dbReference>
<dbReference type="InterPro" id="IPR002227">
    <property type="entry name" value="Tyrosinase_Cu-bd"/>
</dbReference>
<dbReference type="PANTHER" id="PTHR11002:SF76">
    <property type="entry name" value="CARBONIC ANHYDRASE"/>
    <property type="match status" value="1"/>
</dbReference>
<feature type="compositionally biased region" description="Basic and acidic residues" evidence="8">
    <location>
        <begin position="485"/>
        <end position="495"/>
    </location>
</feature>
<dbReference type="GO" id="GO:0016491">
    <property type="term" value="F:oxidoreductase activity"/>
    <property type="evidence" value="ECO:0007669"/>
    <property type="project" value="InterPro"/>
</dbReference>
<feature type="chain" id="PRO_5034765984" description="carbonic anhydrase" evidence="9">
    <location>
        <begin position="22"/>
        <end position="763"/>
    </location>
</feature>
<feature type="domain" description="Tyrosinase copper-binding" evidence="10">
    <location>
        <begin position="282"/>
        <end position="293"/>
    </location>
</feature>
<dbReference type="SUPFAM" id="SSF53056">
    <property type="entry name" value="beta-carbonic anhydrase, cab"/>
    <property type="match status" value="1"/>
</dbReference>
<sequence length="763" mass="83514">MRTSSLFLLLAAVSRAIPSLAEEASAEATEVSAAGGCRNPEIRREWRSFSSVEKAAYITAVNCLARKPHTSALKPTYPRSNIPSVTTNSSYYDDMTYVHMDLTDQIHYTGLFLPWHRWFVNAHIQQLKAQCGYRGVMPYWDWSQDSLSLNTSGIFSTNSVTGLGGFGDPLNDYQITTGGFSNMTVAYPVKHRIRRQFTPFPYLDWYWLQRPNEAANATITKAYIDAAINGYVGDFVGFQNATEKAQAFHPNIHMILGGDMAGTCPTAAGPSCTGGSTWTSNDPIFFLHHANIDRIWYMWQLKNPANAKAFKGGSVSTYTDPAYPNGYPPWLSTTTVIPTDGMFPSKTIQNMLSTNWDKKCFESSGIDHMRGVIIITWIVPGFPRDARAVESSTSAPAGSCLPTLGIGKVCLKGRSPPSHPLRPPPSVFRRAKPSLIYSDNFQHAPKRHGLAKTNPSAVIPRNTQCRQPHNFPFILPRPSASSEQKQNRSSEESRYKNQGLFSPAAAPRHPPAFRDSALNPRSSIQTTSTGVSFPHTSPHPFSLPFYNPPEQMSDVALAPLIAGNAKWAAEVREQYPTFFADAAKGQSPKVLWIGCADSRVPESTVLGCKPGEIFVHRNIANQFHPEDDSALAVLTYAVENLGVEHIVIAGHTQCGGAAACHAAAQNISGAASPATTPLARWLNPLTQLAASLASEKTDSHDTSTELSTLVEANVRKQVDNVVDTDVVQRAWASGKQVYVHGWVYMIETGTIKDLKVTANPPAY</sequence>
<evidence type="ECO:0000256" key="2">
    <source>
        <dbReference type="ARBA" id="ARBA00012925"/>
    </source>
</evidence>
<evidence type="ECO:0000256" key="6">
    <source>
        <dbReference type="ARBA" id="ARBA00048348"/>
    </source>
</evidence>
<keyword evidence="9" id="KW-0732">Signal</keyword>
<dbReference type="GO" id="GO:0034599">
    <property type="term" value="P:cellular response to oxidative stress"/>
    <property type="evidence" value="ECO:0007669"/>
    <property type="project" value="TreeGrafter"/>
</dbReference>
<dbReference type="InterPro" id="IPR036874">
    <property type="entry name" value="Carbonic_anhydrase_sf"/>
</dbReference>